<dbReference type="Proteomes" id="UP000324800">
    <property type="component" value="Unassembled WGS sequence"/>
</dbReference>
<evidence type="ECO:0000313" key="3">
    <source>
        <dbReference type="Proteomes" id="UP000324800"/>
    </source>
</evidence>
<dbReference type="EMBL" id="SNRW01001828">
    <property type="protein sequence ID" value="KAA6394863.1"/>
    <property type="molecule type" value="Genomic_DNA"/>
</dbReference>
<keyword evidence="1" id="KW-0472">Membrane</keyword>
<evidence type="ECO:0000256" key="1">
    <source>
        <dbReference type="SAM" id="Phobius"/>
    </source>
</evidence>
<keyword evidence="1" id="KW-1133">Transmembrane helix</keyword>
<evidence type="ECO:0000313" key="2">
    <source>
        <dbReference type="EMBL" id="KAA6394863.1"/>
    </source>
</evidence>
<dbReference type="AlphaFoldDB" id="A0A5J4WJE4"/>
<name>A0A5J4WJE4_9EUKA</name>
<comment type="caution">
    <text evidence="2">The sequence shown here is derived from an EMBL/GenBank/DDBJ whole genome shotgun (WGS) entry which is preliminary data.</text>
</comment>
<dbReference type="InterPro" id="IPR036322">
    <property type="entry name" value="WD40_repeat_dom_sf"/>
</dbReference>
<keyword evidence="1" id="KW-0812">Transmembrane</keyword>
<reference evidence="2 3" key="1">
    <citation type="submission" date="2019-03" db="EMBL/GenBank/DDBJ databases">
        <title>Single cell metagenomics reveals metabolic interactions within the superorganism composed of flagellate Streblomastix strix and complex community of Bacteroidetes bacteria on its surface.</title>
        <authorList>
            <person name="Treitli S.C."/>
            <person name="Kolisko M."/>
            <person name="Husnik F."/>
            <person name="Keeling P."/>
            <person name="Hampl V."/>
        </authorList>
    </citation>
    <scope>NUCLEOTIDE SEQUENCE [LARGE SCALE GENOMIC DNA]</scope>
    <source>
        <strain evidence="2">ST1C</strain>
    </source>
</reference>
<accession>A0A5J4WJE4</accession>
<sequence>MQQLSRKDSHFSHFKTRNDGHFVAACGQISLQQYGVVIWEKQAGGKFVEIDCFEVSPTPILIDWAHSTFGEIICTASESGIVNLFIRTSRTSKDKQHFCLIRQFSAPFSLNISSLSFGPHTFGFFVGCISQAKQFEDGLLPEEYIPVKGHFSVFFRNPSADKSSFSDTSPLSIDEELLLPRSISINEQSWNTLHLPLRYYPLSFCWEKALPPSIYTLSEKSQSSLTSYTTSAPQAAIGCKGGDVLIHSAKFSPFANAVAVRFLDKTFSIWEVDPQNMQTAEHEEEGENMQKDESAEKAGVLFKFQEEKHKKENRIDFQSCEMLKGEAIEKQMLYLEDQLSIMSQVIYAHLNGLVDSVGYGEQKVFCGVILGCLLYVLELDSIIDGVDEDGEVRLVIVLLKKGNIGTNGYYPNNNKGGGGRRLEVTSQKDERVYYEFVQVLYPILRDGFAVPINELLCNSASEARDYESSTGVDQIGEKEEGIYCDEGDGDLYLIRPLQQEQISFNDENEIDYNQPRQMLILILFIRPMANQRIRMELVQYFVVEQVAVIEVVGFFLEMKIYQKKKKKKKKMLMMD</sequence>
<organism evidence="2 3">
    <name type="scientific">Streblomastix strix</name>
    <dbReference type="NCBI Taxonomy" id="222440"/>
    <lineage>
        <taxon>Eukaryota</taxon>
        <taxon>Metamonada</taxon>
        <taxon>Preaxostyla</taxon>
        <taxon>Oxymonadida</taxon>
        <taxon>Streblomastigidae</taxon>
        <taxon>Streblomastix</taxon>
    </lineage>
</organism>
<gene>
    <name evidence="2" type="ORF">EZS28_009607</name>
</gene>
<feature type="transmembrane region" description="Helical" evidence="1">
    <location>
        <begin position="537"/>
        <end position="561"/>
    </location>
</feature>
<proteinExistence type="predicted"/>
<protein>
    <submittedName>
        <fullName evidence="2">Uncharacterized protein</fullName>
    </submittedName>
</protein>
<dbReference type="SUPFAM" id="SSF50978">
    <property type="entry name" value="WD40 repeat-like"/>
    <property type="match status" value="1"/>
</dbReference>